<dbReference type="Pfam" id="PF00067">
    <property type="entry name" value="p450"/>
    <property type="match status" value="2"/>
</dbReference>
<evidence type="ECO:0000256" key="5">
    <source>
        <dbReference type="ARBA" id="ARBA00023004"/>
    </source>
</evidence>
<keyword evidence="3 7" id="KW-0349">Heme</keyword>
<dbReference type="OrthoDB" id="3366823at2759"/>
<protein>
    <submittedName>
        <fullName evidence="9">Cytochrome P450</fullName>
    </submittedName>
</protein>
<evidence type="ECO:0000313" key="10">
    <source>
        <dbReference type="Proteomes" id="UP000738349"/>
    </source>
</evidence>
<keyword evidence="10" id="KW-1185">Reference proteome</keyword>
<evidence type="ECO:0000256" key="7">
    <source>
        <dbReference type="PIRSR" id="PIRSR602403-1"/>
    </source>
</evidence>
<dbReference type="Proteomes" id="UP000738349">
    <property type="component" value="Unassembled WGS sequence"/>
</dbReference>
<evidence type="ECO:0000256" key="4">
    <source>
        <dbReference type="ARBA" id="ARBA00022723"/>
    </source>
</evidence>
<keyword evidence="5 7" id="KW-0408">Iron</keyword>
<keyword evidence="4 7" id="KW-0479">Metal-binding</keyword>
<dbReference type="InterPro" id="IPR050529">
    <property type="entry name" value="CYP450_sterol_14alpha_dmase"/>
</dbReference>
<dbReference type="SUPFAM" id="SSF48264">
    <property type="entry name" value="Cytochrome P450"/>
    <property type="match status" value="1"/>
</dbReference>
<dbReference type="PANTHER" id="PTHR24304">
    <property type="entry name" value="CYTOCHROME P450 FAMILY 7"/>
    <property type="match status" value="1"/>
</dbReference>
<evidence type="ECO:0000256" key="2">
    <source>
        <dbReference type="ARBA" id="ARBA00010617"/>
    </source>
</evidence>
<keyword evidence="8" id="KW-1133">Transmembrane helix</keyword>
<dbReference type="PRINTS" id="PR00465">
    <property type="entry name" value="EP450IV"/>
</dbReference>
<dbReference type="GO" id="GO:0020037">
    <property type="term" value="F:heme binding"/>
    <property type="evidence" value="ECO:0007669"/>
    <property type="project" value="InterPro"/>
</dbReference>
<sequence length="589" mass="66490">MGNTSMAATQAAVPTETVSASASAARIIVLLLLPFALTYIWTVAGNRGYRHESAPREPPRVPYWIPVAGNTFGFAFNTEKFLTSIICKFGNVPLRILVGAEPMYFIPHGEPILELFKASRHLTTKSLGVMTVRDAFGCPQKDIDDIYGADDSGTEAKPAPGWENVDPSLRFHFIQHRDIHTFLTGSSLNAMTTKFVEVYSERIEKDTRFKHDEWTEIDDLYAWLKDGLIRAAIEALCGEKFLELAPDFPDDFWAFDYHLPNLFKRLPRWLVPKSYQARDKVHEAVLQYHKYGRTQFDFTDDEVLKRDWTPEFGARLMCARQKMFANTGFSAHGAAALDLGMMWAVNANAIPVVGWMMLGILLDNDIKGRVMAEIEPTFHENSLSFDINRLCAGPLLNSIYCETLRVRVAAPVGRASLIPNLKFGKWQMRQGVGMLSTSWVGGHDETFWNVGRVFSDGSSEHPVDSFWAERFLQYQDDPTSGPIRKHYEKATIEKTPKKRTAEDDRNARVVTEGIQGHWYPYGGGTKMCPGRFFAKQELMAGVSVVLRAFEIELLDHGTASKVQPNMDYFPFGTIPLKGKVGVRIKRRKL</sequence>
<gene>
    <name evidence="9" type="ORF">EDB81DRAFT_797703</name>
</gene>
<keyword evidence="8" id="KW-0812">Transmembrane</keyword>
<evidence type="ECO:0000256" key="8">
    <source>
        <dbReference type="SAM" id="Phobius"/>
    </source>
</evidence>
<dbReference type="AlphaFoldDB" id="A0A9P9EQW9"/>
<feature type="binding site" description="axial binding residue" evidence="7">
    <location>
        <position position="528"/>
    </location>
    <ligand>
        <name>heme</name>
        <dbReference type="ChEBI" id="CHEBI:30413"/>
    </ligand>
    <ligandPart>
        <name>Fe</name>
        <dbReference type="ChEBI" id="CHEBI:18248"/>
    </ligandPart>
</feature>
<organism evidence="9 10">
    <name type="scientific">Dactylonectria macrodidyma</name>
    <dbReference type="NCBI Taxonomy" id="307937"/>
    <lineage>
        <taxon>Eukaryota</taxon>
        <taxon>Fungi</taxon>
        <taxon>Dikarya</taxon>
        <taxon>Ascomycota</taxon>
        <taxon>Pezizomycotina</taxon>
        <taxon>Sordariomycetes</taxon>
        <taxon>Hypocreomycetidae</taxon>
        <taxon>Hypocreales</taxon>
        <taxon>Nectriaceae</taxon>
        <taxon>Dactylonectria</taxon>
    </lineage>
</organism>
<keyword evidence="6" id="KW-0503">Monooxygenase</keyword>
<dbReference type="InterPro" id="IPR002403">
    <property type="entry name" value="Cyt_P450_E_grp-IV"/>
</dbReference>
<evidence type="ECO:0000313" key="9">
    <source>
        <dbReference type="EMBL" id="KAH7141944.1"/>
    </source>
</evidence>
<dbReference type="CDD" id="cd11040">
    <property type="entry name" value="CYP7_CYP8-like"/>
    <property type="match status" value="1"/>
</dbReference>
<dbReference type="InterPro" id="IPR001128">
    <property type="entry name" value="Cyt_P450"/>
</dbReference>
<feature type="transmembrane region" description="Helical" evidence="8">
    <location>
        <begin position="24"/>
        <end position="44"/>
    </location>
</feature>
<keyword evidence="8" id="KW-0472">Membrane</keyword>
<dbReference type="Gene3D" id="1.10.630.10">
    <property type="entry name" value="Cytochrome P450"/>
    <property type="match status" value="1"/>
</dbReference>
<proteinExistence type="inferred from homology"/>
<dbReference type="InterPro" id="IPR036396">
    <property type="entry name" value="Cyt_P450_sf"/>
</dbReference>
<dbReference type="GO" id="GO:0008395">
    <property type="term" value="F:steroid hydroxylase activity"/>
    <property type="evidence" value="ECO:0007669"/>
    <property type="project" value="TreeGrafter"/>
</dbReference>
<keyword evidence="6" id="KW-0560">Oxidoreductase</keyword>
<dbReference type="EMBL" id="JAGMUV010000010">
    <property type="protein sequence ID" value="KAH7141944.1"/>
    <property type="molecule type" value="Genomic_DNA"/>
</dbReference>
<comment type="caution">
    <text evidence="9">The sequence shown here is derived from an EMBL/GenBank/DDBJ whole genome shotgun (WGS) entry which is preliminary data.</text>
</comment>
<comment type="similarity">
    <text evidence="2">Belongs to the cytochrome P450 family.</text>
</comment>
<dbReference type="GO" id="GO:0016705">
    <property type="term" value="F:oxidoreductase activity, acting on paired donors, with incorporation or reduction of molecular oxygen"/>
    <property type="evidence" value="ECO:0007669"/>
    <property type="project" value="InterPro"/>
</dbReference>
<evidence type="ECO:0000256" key="1">
    <source>
        <dbReference type="ARBA" id="ARBA00001971"/>
    </source>
</evidence>
<evidence type="ECO:0000256" key="3">
    <source>
        <dbReference type="ARBA" id="ARBA00022617"/>
    </source>
</evidence>
<dbReference type="GO" id="GO:0005506">
    <property type="term" value="F:iron ion binding"/>
    <property type="evidence" value="ECO:0007669"/>
    <property type="project" value="InterPro"/>
</dbReference>
<name>A0A9P9EQW9_9HYPO</name>
<evidence type="ECO:0000256" key="6">
    <source>
        <dbReference type="ARBA" id="ARBA00023033"/>
    </source>
</evidence>
<accession>A0A9P9EQW9</accession>
<reference evidence="9" key="1">
    <citation type="journal article" date="2021" name="Nat. Commun.">
        <title>Genetic determinants of endophytism in the Arabidopsis root mycobiome.</title>
        <authorList>
            <person name="Mesny F."/>
            <person name="Miyauchi S."/>
            <person name="Thiergart T."/>
            <person name="Pickel B."/>
            <person name="Atanasova L."/>
            <person name="Karlsson M."/>
            <person name="Huettel B."/>
            <person name="Barry K.W."/>
            <person name="Haridas S."/>
            <person name="Chen C."/>
            <person name="Bauer D."/>
            <person name="Andreopoulos W."/>
            <person name="Pangilinan J."/>
            <person name="LaButti K."/>
            <person name="Riley R."/>
            <person name="Lipzen A."/>
            <person name="Clum A."/>
            <person name="Drula E."/>
            <person name="Henrissat B."/>
            <person name="Kohler A."/>
            <person name="Grigoriev I.V."/>
            <person name="Martin F.M."/>
            <person name="Hacquard S."/>
        </authorList>
    </citation>
    <scope>NUCLEOTIDE SEQUENCE</scope>
    <source>
        <strain evidence="9">MPI-CAGE-AT-0147</strain>
    </source>
</reference>
<comment type="cofactor">
    <cofactor evidence="1 7">
        <name>heme</name>
        <dbReference type="ChEBI" id="CHEBI:30413"/>
    </cofactor>
</comment>
<dbReference type="PANTHER" id="PTHR24304:SF2">
    <property type="entry name" value="24-HYDROXYCHOLESTEROL 7-ALPHA-HYDROXYLASE"/>
    <property type="match status" value="1"/>
</dbReference>